<dbReference type="SUPFAM" id="SSF56300">
    <property type="entry name" value="Metallo-dependent phosphatases"/>
    <property type="match status" value="1"/>
</dbReference>
<reference evidence="1 2" key="1">
    <citation type="submission" date="2017-06" db="EMBL/GenBank/DDBJ databases">
        <title>Draft genome sequence of anaerobic fermentative bacterium Anaeromicrobium sediminis DY2726D isolated from West Pacific Ocean sediments.</title>
        <authorList>
            <person name="Zeng X."/>
        </authorList>
    </citation>
    <scope>NUCLEOTIDE SEQUENCE [LARGE SCALE GENOMIC DNA]</scope>
    <source>
        <strain evidence="1 2">DY2726D</strain>
    </source>
</reference>
<protein>
    <submittedName>
        <fullName evidence="1">Phosphoesterase</fullName>
    </submittedName>
</protein>
<accession>A0A267MI58</accession>
<dbReference type="OrthoDB" id="5380073at2"/>
<name>A0A267MI58_9FIRM</name>
<dbReference type="InterPro" id="IPR029052">
    <property type="entry name" value="Metallo-depent_PP-like"/>
</dbReference>
<dbReference type="AlphaFoldDB" id="A0A267MI58"/>
<keyword evidence="2" id="KW-1185">Reference proteome</keyword>
<dbReference type="Gene3D" id="3.60.21.10">
    <property type="match status" value="1"/>
</dbReference>
<gene>
    <name evidence="1" type="ORF">CCE28_14765</name>
</gene>
<evidence type="ECO:0000313" key="2">
    <source>
        <dbReference type="Proteomes" id="UP000216024"/>
    </source>
</evidence>
<evidence type="ECO:0000313" key="1">
    <source>
        <dbReference type="EMBL" id="PAB58555.1"/>
    </source>
</evidence>
<sequence>MIYIIGDTHFNHAKVIDYENRPFADVKAMNKTMIKNWNKTISNKDTIYHLGDFAWGNKRQIKKIVGKLNGYKVLIKGNHDRQYGNEWWHNVGFNDVIDGGVILDNFYLLSHEPMYINSHMPYVNIHGHIHGNKMEGEGYYNASVELHKYKPISFDYIKSLYTN</sequence>
<dbReference type="RefSeq" id="WP_095134498.1">
    <property type="nucleotide sequence ID" value="NZ_NIBG01000014.1"/>
</dbReference>
<proteinExistence type="predicted"/>
<dbReference type="EMBL" id="NIBG01000014">
    <property type="protein sequence ID" value="PAB58555.1"/>
    <property type="molecule type" value="Genomic_DNA"/>
</dbReference>
<organism evidence="1 2">
    <name type="scientific">Anaeromicrobium sediminis</name>
    <dbReference type="NCBI Taxonomy" id="1478221"/>
    <lineage>
        <taxon>Bacteria</taxon>
        <taxon>Bacillati</taxon>
        <taxon>Bacillota</taxon>
        <taxon>Clostridia</taxon>
        <taxon>Peptostreptococcales</taxon>
        <taxon>Thermotaleaceae</taxon>
        <taxon>Anaeromicrobium</taxon>
    </lineage>
</organism>
<dbReference type="Proteomes" id="UP000216024">
    <property type="component" value="Unassembled WGS sequence"/>
</dbReference>
<comment type="caution">
    <text evidence="1">The sequence shown here is derived from an EMBL/GenBank/DDBJ whole genome shotgun (WGS) entry which is preliminary data.</text>
</comment>